<dbReference type="Proteomes" id="UP000009138">
    <property type="component" value="Unassembled WGS sequence"/>
</dbReference>
<dbReference type="InParanoid" id="I1C3J7"/>
<protein>
    <submittedName>
        <fullName evidence="1">Uncharacterized protein</fullName>
    </submittedName>
</protein>
<evidence type="ECO:0000313" key="1">
    <source>
        <dbReference type="EMBL" id="EIE83027.1"/>
    </source>
</evidence>
<organism evidence="1 2">
    <name type="scientific">Rhizopus delemar (strain RA 99-880 / ATCC MYA-4621 / FGSC 9543 / NRRL 43880)</name>
    <name type="common">Mucormycosis agent</name>
    <name type="synonym">Rhizopus arrhizus var. delemar</name>
    <dbReference type="NCBI Taxonomy" id="246409"/>
    <lineage>
        <taxon>Eukaryota</taxon>
        <taxon>Fungi</taxon>
        <taxon>Fungi incertae sedis</taxon>
        <taxon>Mucoromycota</taxon>
        <taxon>Mucoromycotina</taxon>
        <taxon>Mucoromycetes</taxon>
        <taxon>Mucorales</taxon>
        <taxon>Mucorineae</taxon>
        <taxon>Rhizopodaceae</taxon>
        <taxon>Rhizopus</taxon>
    </lineage>
</organism>
<dbReference type="AlphaFoldDB" id="I1C3J7"/>
<keyword evidence="2" id="KW-1185">Reference proteome</keyword>
<dbReference type="EMBL" id="CH476736">
    <property type="protein sequence ID" value="EIE83027.1"/>
    <property type="molecule type" value="Genomic_DNA"/>
</dbReference>
<reference evidence="1 2" key="1">
    <citation type="journal article" date="2009" name="PLoS Genet.">
        <title>Genomic analysis of the basal lineage fungus Rhizopus oryzae reveals a whole-genome duplication.</title>
        <authorList>
            <person name="Ma L.-J."/>
            <person name="Ibrahim A.S."/>
            <person name="Skory C."/>
            <person name="Grabherr M.G."/>
            <person name="Burger G."/>
            <person name="Butler M."/>
            <person name="Elias M."/>
            <person name="Idnurm A."/>
            <person name="Lang B.F."/>
            <person name="Sone T."/>
            <person name="Abe A."/>
            <person name="Calvo S.E."/>
            <person name="Corrochano L.M."/>
            <person name="Engels R."/>
            <person name="Fu J."/>
            <person name="Hansberg W."/>
            <person name="Kim J.-M."/>
            <person name="Kodira C.D."/>
            <person name="Koehrsen M.J."/>
            <person name="Liu B."/>
            <person name="Miranda-Saavedra D."/>
            <person name="O'Leary S."/>
            <person name="Ortiz-Castellanos L."/>
            <person name="Poulter R."/>
            <person name="Rodriguez-Romero J."/>
            <person name="Ruiz-Herrera J."/>
            <person name="Shen Y.-Q."/>
            <person name="Zeng Q."/>
            <person name="Galagan J."/>
            <person name="Birren B.W."/>
            <person name="Cuomo C.A."/>
            <person name="Wickes B.L."/>
        </authorList>
    </citation>
    <scope>NUCLEOTIDE SEQUENCE [LARGE SCALE GENOMIC DNA]</scope>
    <source>
        <strain evidence="2">RA 99-880 / ATCC MYA-4621 / FGSC 9543 / NRRL 43880</strain>
    </source>
</reference>
<dbReference type="VEuPathDB" id="FungiDB:RO3G_07732"/>
<evidence type="ECO:0000313" key="2">
    <source>
        <dbReference type="Proteomes" id="UP000009138"/>
    </source>
</evidence>
<proteinExistence type="predicted"/>
<accession>I1C3J7</accession>
<name>I1C3J7_RHIO9</name>
<dbReference type="GeneID" id="93614703"/>
<sequence>MRYSNEKSLLNPVLYEASSGEKCIRILDIRLIYLGYKQRVVDMSIAIHKRRLDYILDEDLMT</sequence>
<dbReference type="RefSeq" id="XP_067518423.1">
    <property type="nucleotide sequence ID" value="XM_067662322.1"/>
</dbReference>
<gene>
    <name evidence="1" type="ORF">RO3G_07732</name>
</gene>